<dbReference type="GO" id="GO:0016020">
    <property type="term" value="C:membrane"/>
    <property type="evidence" value="ECO:0007669"/>
    <property type="project" value="UniProtKB-SubCell"/>
</dbReference>
<dbReference type="PANTHER" id="PTHR35317">
    <property type="entry name" value="OS04G0629600 PROTEIN"/>
    <property type="match status" value="1"/>
</dbReference>
<proteinExistence type="inferred from homology"/>
<dbReference type="EMBL" id="BPVZ01000082">
    <property type="protein sequence ID" value="GKV29221.1"/>
    <property type="molecule type" value="Genomic_DNA"/>
</dbReference>
<dbReference type="Pfam" id="PF05915">
    <property type="entry name" value="TMEM_230_134"/>
    <property type="match status" value="1"/>
</dbReference>
<sequence length="288" mass="33150">MTTNKTTTGSLSNRPLFTGQNYNIWAIKMKAFLRGNDVWDSVENGFNPLRLPNNPTVAQLEQHVDYVQASYKAISFIHSSVADFVFLRIMRVETAKSTWDTLQKEFEVDSKVKDNLLTLKRQFEMLTMKETETVHQYSNKLIDIVNQIRFQVEDFPDKRVVDKIMLSVLDKFELTISAIEESCDLNQLTISELTSKVCQCCQLEKMHQLSFPVSKAFRASEKLSLTVQTFVILGIYMASNKIRGDRGHRLFFTILGAVLFILGFYHTRIAYYAYKGYKGFSFSNIPPV</sequence>
<keyword evidence="8" id="KW-1185">Reference proteome</keyword>
<keyword evidence="4 6" id="KW-1133">Transmembrane helix</keyword>
<dbReference type="PANTHER" id="PTHR35317:SF31">
    <property type="entry name" value="DUF4219 DOMAIN-CONTAINING PROTEIN"/>
    <property type="match status" value="1"/>
</dbReference>
<comment type="subcellular location">
    <subcellularLocation>
        <location evidence="1">Membrane</location>
        <topology evidence="1">Multi-pass membrane protein</topology>
    </subcellularLocation>
</comment>
<comment type="similarity">
    <text evidence="2">Belongs to the TMEM134/TMEM230 family.</text>
</comment>
<evidence type="ECO:0000256" key="6">
    <source>
        <dbReference type="SAM" id="Phobius"/>
    </source>
</evidence>
<evidence type="ECO:0000313" key="7">
    <source>
        <dbReference type="EMBL" id="GKV29221.1"/>
    </source>
</evidence>
<dbReference type="Pfam" id="PF14223">
    <property type="entry name" value="Retrotran_gag_2"/>
    <property type="match status" value="1"/>
</dbReference>
<dbReference type="Proteomes" id="UP001054252">
    <property type="component" value="Unassembled WGS sequence"/>
</dbReference>
<feature type="transmembrane region" description="Helical" evidence="6">
    <location>
        <begin position="251"/>
        <end position="274"/>
    </location>
</feature>
<gene>
    <name evidence="7" type="ORF">SLEP1_g38166</name>
</gene>
<evidence type="ECO:0000256" key="1">
    <source>
        <dbReference type="ARBA" id="ARBA00004141"/>
    </source>
</evidence>
<keyword evidence="3 6" id="KW-0812">Transmembrane</keyword>
<evidence type="ECO:0000313" key="8">
    <source>
        <dbReference type="Proteomes" id="UP001054252"/>
    </source>
</evidence>
<evidence type="ECO:0000256" key="2">
    <source>
        <dbReference type="ARBA" id="ARBA00007743"/>
    </source>
</evidence>
<comment type="caution">
    <text evidence="7">The sequence shown here is derived from an EMBL/GenBank/DDBJ whole genome shotgun (WGS) entry which is preliminary data.</text>
</comment>
<dbReference type="InterPro" id="IPR008590">
    <property type="entry name" value="TMEM_230/134"/>
</dbReference>
<reference evidence="7 8" key="1">
    <citation type="journal article" date="2021" name="Commun. Biol.">
        <title>The genome of Shorea leprosula (Dipterocarpaceae) highlights the ecological relevance of drought in aseasonal tropical rainforests.</title>
        <authorList>
            <person name="Ng K.K.S."/>
            <person name="Kobayashi M.J."/>
            <person name="Fawcett J.A."/>
            <person name="Hatakeyama M."/>
            <person name="Paape T."/>
            <person name="Ng C.H."/>
            <person name="Ang C.C."/>
            <person name="Tnah L.H."/>
            <person name="Lee C.T."/>
            <person name="Nishiyama T."/>
            <person name="Sese J."/>
            <person name="O'Brien M.J."/>
            <person name="Copetti D."/>
            <person name="Mohd Noor M.I."/>
            <person name="Ong R.C."/>
            <person name="Putra M."/>
            <person name="Sireger I.Z."/>
            <person name="Indrioko S."/>
            <person name="Kosugi Y."/>
            <person name="Izuno A."/>
            <person name="Isagi Y."/>
            <person name="Lee S.L."/>
            <person name="Shimizu K.K."/>
        </authorList>
    </citation>
    <scope>NUCLEOTIDE SEQUENCE [LARGE SCALE GENOMIC DNA]</scope>
    <source>
        <strain evidence="7">214</strain>
    </source>
</reference>
<organism evidence="7 8">
    <name type="scientific">Rubroshorea leprosula</name>
    <dbReference type="NCBI Taxonomy" id="152421"/>
    <lineage>
        <taxon>Eukaryota</taxon>
        <taxon>Viridiplantae</taxon>
        <taxon>Streptophyta</taxon>
        <taxon>Embryophyta</taxon>
        <taxon>Tracheophyta</taxon>
        <taxon>Spermatophyta</taxon>
        <taxon>Magnoliopsida</taxon>
        <taxon>eudicotyledons</taxon>
        <taxon>Gunneridae</taxon>
        <taxon>Pentapetalae</taxon>
        <taxon>rosids</taxon>
        <taxon>malvids</taxon>
        <taxon>Malvales</taxon>
        <taxon>Dipterocarpaceae</taxon>
        <taxon>Rubroshorea</taxon>
    </lineage>
</organism>
<dbReference type="AlphaFoldDB" id="A0AAV5KXB7"/>
<keyword evidence="5 6" id="KW-0472">Membrane</keyword>
<protein>
    <recommendedName>
        <fullName evidence="9">DUF4219 domain-containing protein</fullName>
    </recommendedName>
</protein>
<evidence type="ECO:0000256" key="3">
    <source>
        <dbReference type="ARBA" id="ARBA00022692"/>
    </source>
</evidence>
<evidence type="ECO:0008006" key="9">
    <source>
        <dbReference type="Google" id="ProtNLM"/>
    </source>
</evidence>
<evidence type="ECO:0000256" key="5">
    <source>
        <dbReference type="ARBA" id="ARBA00023136"/>
    </source>
</evidence>
<accession>A0AAV5KXB7</accession>
<name>A0AAV5KXB7_9ROSI</name>
<evidence type="ECO:0000256" key="4">
    <source>
        <dbReference type="ARBA" id="ARBA00022989"/>
    </source>
</evidence>